<dbReference type="EMBL" id="CAADEY010000100">
    <property type="protein sequence ID" value="VFJ62781.1"/>
    <property type="molecule type" value="Genomic_DNA"/>
</dbReference>
<organism evidence="2">
    <name type="scientific">Candidatus Kentrum sp. DK</name>
    <dbReference type="NCBI Taxonomy" id="2126562"/>
    <lineage>
        <taxon>Bacteria</taxon>
        <taxon>Pseudomonadati</taxon>
        <taxon>Pseudomonadota</taxon>
        <taxon>Gammaproteobacteria</taxon>
        <taxon>Candidatus Kentrum</taxon>
    </lineage>
</organism>
<gene>
    <name evidence="1" type="ORF">BECKDK2373B_GA0170837_105321</name>
    <name evidence="2" type="ORF">BECKDK2373C_GA0170839_110015</name>
</gene>
<accession>A0A450T8A1</accession>
<evidence type="ECO:0000313" key="1">
    <source>
        <dbReference type="EMBL" id="VFJ55615.1"/>
    </source>
</evidence>
<name>A0A450T8A1_9GAMM</name>
<reference evidence="2" key="1">
    <citation type="submission" date="2019-02" db="EMBL/GenBank/DDBJ databases">
        <authorList>
            <person name="Gruber-Vodicka R. H."/>
            <person name="Seah K. B. B."/>
        </authorList>
    </citation>
    <scope>NUCLEOTIDE SEQUENCE</scope>
    <source>
        <strain evidence="2">BECK_DK161</strain>
        <strain evidence="1">BECK_DK47</strain>
    </source>
</reference>
<dbReference type="AlphaFoldDB" id="A0A450T8A1"/>
<dbReference type="EMBL" id="CAADEX010000053">
    <property type="protein sequence ID" value="VFJ55615.1"/>
    <property type="molecule type" value="Genomic_DNA"/>
</dbReference>
<protein>
    <submittedName>
        <fullName evidence="2">Uncharacterized protein</fullName>
    </submittedName>
</protein>
<evidence type="ECO:0000313" key="2">
    <source>
        <dbReference type="EMBL" id="VFJ62781.1"/>
    </source>
</evidence>
<proteinExistence type="predicted"/>
<sequence length="414" mass="47524">MCNVVPSTDIPRFIPGTDIPRYGQVLEYFLTNSTNRDVRVLLQVLMIGSGVTITHKGQVELQAFARENKGLPPGLLFQHLDLRNKNQFPERMIYKPPTNKSYIYIKPTDMLLTKVGITPENNVRFRLKNAISDILPSVNLSSGNRRIPLMSLECIAYLRTRISKKWSEAPDIGQTNLIKLTLSLEWVIRLYQLIWMNHGKQIGNKCQAEILTRELLETPSHVSRPYPIPVTAHKEYFRRLYIFYETGVWPQYSDALTSMCWPGGMSIATSPPPKWIKTPAPAFDSSGKFVQRPLTKSLIDSFETPIDFEFYGNLLENLSKRKDRSHLLWEPKLKRLPLPPQERTPLAEYTQMISQGKLSRNEAIVLAYRRDHYKGDEIAECFGLLHRASVSRIVSDPRYANLEKKGVRSGFDAF</sequence>